<accession>A0ABY6CE46</accession>
<feature type="domain" description="Response regulatory" evidence="2">
    <location>
        <begin position="6"/>
        <end position="118"/>
    </location>
</feature>
<evidence type="ECO:0000313" key="3">
    <source>
        <dbReference type="EMBL" id="UXN68353.1"/>
    </source>
</evidence>
<protein>
    <recommendedName>
        <fullName evidence="2">Response regulatory domain-containing protein</fullName>
    </recommendedName>
</protein>
<dbReference type="SMART" id="SM00448">
    <property type="entry name" value="REC"/>
    <property type="match status" value="1"/>
</dbReference>
<dbReference type="RefSeq" id="WP_262166159.1">
    <property type="nucleotide sequence ID" value="NZ_CP104965.1"/>
</dbReference>
<comment type="caution">
    <text evidence="1">Lacks conserved residue(s) required for the propagation of feature annotation.</text>
</comment>
<evidence type="ECO:0000259" key="2">
    <source>
        <dbReference type="PROSITE" id="PS50110"/>
    </source>
</evidence>
<gene>
    <name evidence="3" type="ORF">N8A98_13855</name>
</gene>
<evidence type="ECO:0000256" key="1">
    <source>
        <dbReference type="PROSITE-ProRule" id="PRU00169"/>
    </source>
</evidence>
<dbReference type="SUPFAM" id="SSF52172">
    <property type="entry name" value="CheY-like"/>
    <property type="match status" value="1"/>
</dbReference>
<dbReference type="Gene3D" id="3.40.50.2300">
    <property type="match status" value="1"/>
</dbReference>
<dbReference type="InterPro" id="IPR001789">
    <property type="entry name" value="Sig_transdc_resp-reg_receiver"/>
</dbReference>
<dbReference type="Proteomes" id="UP001061862">
    <property type="component" value="Chromosome"/>
</dbReference>
<sequence length="122" mass="13202">MLTGQTVLIVEEEFLIALDIQRVLEDRNVGQCVCARSVAEALSLRERWPDYQLAIVEFRADQPDSIELLRGLTAAGIRLIITTADHALHAGLTDAPGAPILVKPFPEADLVSAITLALTQSA</sequence>
<proteinExistence type="predicted"/>
<organism evidence="3 4">
    <name type="scientific">Devosia neptuniae</name>
    <dbReference type="NCBI Taxonomy" id="191302"/>
    <lineage>
        <taxon>Bacteria</taxon>
        <taxon>Pseudomonadati</taxon>
        <taxon>Pseudomonadota</taxon>
        <taxon>Alphaproteobacteria</taxon>
        <taxon>Hyphomicrobiales</taxon>
        <taxon>Devosiaceae</taxon>
        <taxon>Devosia</taxon>
    </lineage>
</organism>
<dbReference type="PROSITE" id="PS50110">
    <property type="entry name" value="RESPONSE_REGULATORY"/>
    <property type="match status" value="1"/>
</dbReference>
<reference evidence="3 4" key="1">
    <citation type="submission" date="2022-09" db="EMBL/GenBank/DDBJ databases">
        <title>Interaction between co-microsymbionts with complementary sets of symbiotic genes in legume-rhizobium systems.</title>
        <authorList>
            <person name="Safronova V."/>
            <person name="Sazanova A."/>
            <person name="Afonin A."/>
            <person name="Chirak E."/>
        </authorList>
    </citation>
    <scope>NUCLEOTIDE SEQUENCE [LARGE SCALE GENOMIC DNA]</scope>
    <source>
        <strain evidence="3 4">A18/4-1</strain>
    </source>
</reference>
<dbReference type="InterPro" id="IPR011006">
    <property type="entry name" value="CheY-like_superfamily"/>
</dbReference>
<keyword evidence="4" id="KW-1185">Reference proteome</keyword>
<dbReference type="EMBL" id="CP104965">
    <property type="protein sequence ID" value="UXN68353.1"/>
    <property type="molecule type" value="Genomic_DNA"/>
</dbReference>
<evidence type="ECO:0000313" key="4">
    <source>
        <dbReference type="Proteomes" id="UP001061862"/>
    </source>
</evidence>
<name>A0ABY6CE46_9HYPH</name>